<feature type="chain" id="PRO_5012576443" description="Sigma-70 family RNA polymerase sigma factor" evidence="3">
    <location>
        <begin position="25"/>
        <end position="327"/>
    </location>
</feature>
<evidence type="ECO:0008006" key="6">
    <source>
        <dbReference type="Google" id="ProtNLM"/>
    </source>
</evidence>
<gene>
    <name evidence="4" type="ORF">B5F97_01425</name>
</gene>
<feature type="coiled-coil region" evidence="1">
    <location>
        <begin position="120"/>
        <end position="149"/>
    </location>
</feature>
<dbReference type="RefSeq" id="WP_087425278.1">
    <property type="nucleotide sequence ID" value="NZ_NFII01000001.1"/>
</dbReference>
<evidence type="ECO:0000313" key="5">
    <source>
        <dbReference type="Proteomes" id="UP000195386"/>
    </source>
</evidence>
<keyword evidence="1" id="KW-0175">Coiled coil</keyword>
<accession>A0A1Y3Z3D9</accession>
<dbReference type="AlphaFoldDB" id="A0A1Y3Z3D9"/>
<dbReference type="PROSITE" id="PS51257">
    <property type="entry name" value="PROKAR_LIPOPROTEIN"/>
    <property type="match status" value="1"/>
</dbReference>
<dbReference type="SUPFAM" id="SSF46894">
    <property type="entry name" value="C-terminal effector domain of the bipartite response regulators"/>
    <property type="match status" value="1"/>
</dbReference>
<organism evidence="4 5">
    <name type="scientific">Bacteroides clarus</name>
    <dbReference type="NCBI Taxonomy" id="626929"/>
    <lineage>
        <taxon>Bacteria</taxon>
        <taxon>Pseudomonadati</taxon>
        <taxon>Bacteroidota</taxon>
        <taxon>Bacteroidia</taxon>
        <taxon>Bacteroidales</taxon>
        <taxon>Bacteroidaceae</taxon>
        <taxon>Bacteroides</taxon>
    </lineage>
</organism>
<keyword evidence="2" id="KW-0472">Membrane</keyword>
<keyword evidence="3" id="KW-0732">Signal</keyword>
<dbReference type="EMBL" id="NFII01000001">
    <property type="protein sequence ID" value="OUO03239.1"/>
    <property type="molecule type" value="Genomic_DNA"/>
</dbReference>
<evidence type="ECO:0000256" key="1">
    <source>
        <dbReference type="SAM" id="Coils"/>
    </source>
</evidence>
<comment type="caution">
    <text evidence="4">The sequence shown here is derived from an EMBL/GenBank/DDBJ whole genome shotgun (WGS) entry which is preliminary data.</text>
</comment>
<dbReference type="InterPro" id="IPR016032">
    <property type="entry name" value="Sig_transdc_resp-reg_C-effctor"/>
</dbReference>
<keyword evidence="2" id="KW-1133">Transmembrane helix</keyword>
<dbReference type="Proteomes" id="UP000195386">
    <property type="component" value="Unassembled WGS sequence"/>
</dbReference>
<dbReference type="GO" id="GO:0006355">
    <property type="term" value="P:regulation of DNA-templated transcription"/>
    <property type="evidence" value="ECO:0007669"/>
    <property type="project" value="InterPro"/>
</dbReference>
<reference evidence="5" key="1">
    <citation type="submission" date="2017-04" db="EMBL/GenBank/DDBJ databases">
        <title>Function of individual gut microbiota members based on whole genome sequencing of pure cultures obtained from chicken caecum.</title>
        <authorList>
            <person name="Medvecky M."/>
            <person name="Cejkova D."/>
            <person name="Polansky O."/>
            <person name="Karasova D."/>
            <person name="Kubasova T."/>
            <person name="Cizek A."/>
            <person name="Rychlik I."/>
        </authorList>
    </citation>
    <scope>NUCLEOTIDE SEQUENCE [LARGE SCALE GENOMIC DNA]</scope>
    <source>
        <strain evidence="5">An43</strain>
    </source>
</reference>
<proteinExistence type="predicted"/>
<dbReference type="GO" id="GO:0003677">
    <property type="term" value="F:DNA binding"/>
    <property type="evidence" value="ECO:0007669"/>
    <property type="project" value="InterPro"/>
</dbReference>
<evidence type="ECO:0000256" key="2">
    <source>
        <dbReference type="SAM" id="Phobius"/>
    </source>
</evidence>
<feature type="signal peptide" evidence="3">
    <location>
        <begin position="1"/>
        <end position="24"/>
    </location>
</feature>
<feature type="transmembrane region" description="Helical" evidence="2">
    <location>
        <begin position="85"/>
        <end position="104"/>
    </location>
</feature>
<evidence type="ECO:0000313" key="4">
    <source>
        <dbReference type="EMBL" id="OUO03239.1"/>
    </source>
</evidence>
<keyword evidence="2" id="KW-0812">Transmembrane</keyword>
<name>A0A1Y3Z3D9_9BACE</name>
<evidence type="ECO:0000256" key="3">
    <source>
        <dbReference type="SAM" id="SignalP"/>
    </source>
</evidence>
<sequence>MKSCLDFILPLFLLWGITACSAPADKDMLEYEHSLAHADSLVQSGVADSARTARLLSGLHREYARVKEQSAGKPLRLMPVPGWKHTLWGVFGALMLGLNVWLSIRDIKFTNERKHRRYLINLSENERHLHNNECERAELEECLKEMSLEDDEREEVQRSLVNLMTRSGRLHEENGVLRGRLREYEDHPVPYELELLQKEGERARKLDGQVQALTAALIDRDEVVERLRAHPKFLTEAQWEHLRQLTDKAYTGISERLTSRFPQLTPADLQLCLLMRLRFTNTQIATLTAVSPASVSQQKFRLKKRLIQADESLFKNGETVDVVVCGC</sequence>
<protein>
    <recommendedName>
        <fullName evidence="6">Sigma-70 family RNA polymerase sigma factor</fullName>
    </recommendedName>
</protein>